<comment type="caution">
    <text evidence="3">The sequence shown here is derived from an EMBL/GenBank/DDBJ whole genome shotgun (WGS) entry which is preliminary data.</text>
</comment>
<evidence type="ECO:0000256" key="1">
    <source>
        <dbReference type="ARBA" id="ARBA00022801"/>
    </source>
</evidence>
<dbReference type="OrthoDB" id="9777975at2"/>
<reference evidence="3 4" key="1">
    <citation type="submission" date="2019-03" db="EMBL/GenBank/DDBJ databases">
        <authorList>
            <person name="Kim M.K.M."/>
        </authorList>
    </citation>
    <scope>NUCLEOTIDE SEQUENCE [LARGE SCALE GENOMIC DNA]</scope>
    <source>
        <strain evidence="3 4">17J68-15</strain>
    </source>
</reference>
<dbReference type="Pfam" id="PF20434">
    <property type="entry name" value="BD-FAE"/>
    <property type="match status" value="1"/>
</dbReference>
<organism evidence="3 4">
    <name type="scientific">Flaviaesturariibacter aridisoli</name>
    <dbReference type="NCBI Taxonomy" id="2545761"/>
    <lineage>
        <taxon>Bacteria</taxon>
        <taxon>Pseudomonadati</taxon>
        <taxon>Bacteroidota</taxon>
        <taxon>Chitinophagia</taxon>
        <taxon>Chitinophagales</taxon>
        <taxon>Chitinophagaceae</taxon>
        <taxon>Flaviaestuariibacter</taxon>
    </lineage>
</organism>
<evidence type="ECO:0000313" key="3">
    <source>
        <dbReference type="EMBL" id="TCZ67316.1"/>
    </source>
</evidence>
<keyword evidence="4" id="KW-1185">Reference proteome</keyword>
<dbReference type="AlphaFoldDB" id="A0A4V2WMA2"/>
<dbReference type="EMBL" id="SKFH01000036">
    <property type="protein sequence ID" value="TCZ67316.1"/>
    <property type="molecule type" value="Genomic_DNA"/>
</dbReference>
<dbReference type="Gene3D" id="3.40.50.1820">
    <property type="entry name" value="alpha/beta hydrolase"/>
    <property type="match status" value="1"/>
</dbReference>
<keyword evidence="1 3" id="KW-0378">Hydrolase</keyword>
<dbReference type="SUPFAM" id="SSF53474">
    <property type="entry name" value="alpha/beta-Hydrolases"/>
    <property type="match status" value="1"/>
</dbReference>
<sequence>MPRPSSRYSRPASSSLRRSSSYCIWDRFSPENAPGNRGRWRFIPTYTVPRQKGLGDGENKVLLLTKSSRIGACNLLLFQQPMRSILTVITAMILFPSCQQGQSKEPALSRQLGYTFYNVAYGTDSAQRMDVYLPAGRDRQSTPVMLLVHGGGWSGGNKSEFNAYIEDFRRRMPGYAFFNINYRLVNGRGTLLPQQEADVAAALRFVQAGAARYGIDTGRVVLLGASAGAHLALLQAYKHPHPSVRAVVDFFGPTDLVRMAEKPWHPLVPLALQTVIGKTYREAPEAYRAASPLAFVRPQNPPTLILQGGADNVVHPDQSRALAERLEASGVAHQLVLFPSARHGWQGTTLHRSFDTVQRFLERHVP</sequence>
<feature type="domain" description="BD-FAE-like" evidence="2">
    <location>
        <begin position="129"/>
        <end position="326"/>
    </location>
</feature>
<protein>
    <submittedName>
        <fullName evidence="3">Alpha/beta hydrolase</fullName>
    </submittedName>
</protein>
<dbReference type="Proteomes" id="UP000295164">
    <property type="component" value="Unassembled WGS sequence"/>
</dbReference>
<accession>A0A4V2WMA2</accession>
<gene>
    <name evidence="3" type="ORF">E0486_15845</name>
</gene>
<dbReference type="InterPro" id="IPR049492">
    <property type="entry name" value="BD-FAE-like_dom"/>
</dbReference>
<evidence type="ECO:0000313" key="4">
    <source>
        <dbReference type="Proteomes" id="UP000295164"/>
    </source>
</evidence>
<dbReference type="PANTHER" id="PTHR48081:SF13">
    <property type="entry name" value="ALPHA_BETA HYDROLASE"/>
    <property type="match status" value="1"/>
</dbReference>
<dbReference type="InterPro" id="IPR050300">
    <property type="entry name" value="GDXG_lipolytic_enzyme"/>
</dbReference>
<evidence type="ECO:0000259" key="2">
    <source>
        <dbReference type="Pfam" id="PF20434"/>
    </source>
</evidence>
<name>A0A4V2WMA2_9BACT</name>
<dbReference type="PANTHER" id="PTHR48081">
    <property type="entry name" value="AB HYDROLASE SUPERFAMILY PROTEIN C4A8.06C"/>
    <property type="match status" value="1"/>
</dbReference>
<dbReference type="GO" id="GO:0016787">
    <property type="term" value="F:hydrolase activity"/>
    <property type="evidence" value="ECO:0007669"/>
    <property type="project" value="UniProtKB-KW"/>
</dbReference>
<dbReference type="InterPro" id="IPR029058">
    <property type="entry name" value="AB_hydrolase_fold"/>
</dbReference>
<proteinExistence type="predicted"/>